<dbReference type="PANTHER" id="PTHR23526:SF1">
    <property type="entry name" value="MAJOR FACILITATOR SUPERFAMILY MFS_1"/>
    <property type="match status" value="1"/>
</dbReference>
<reference evidence="5 6" key="1">
    <citation type="journal article" date="2013" name="Int. J. Syst. Evol. Microbiol.">
        <title>Kordia antarctica sp. nov., isolated from Antarctic seawater.</title>
        <authorList>
            <person name="Baek K."/>
            <person name="Choi A."/>
            <person name="Kang I."/>
            <person name="Lee K."/>
            <person name="Cho J.C."/>
        </authorList>
    </citation>
    <scope>NUCLEOTIDE SEQUENCE [LARGE SCALE GENOMIC DNA]</scope>
    <source>
        <strain evidence="5 6">IMCC3317</strain>
    </source>
</reference>
<feature type="transmembrane region" description="Helical" evidence="4">
    <location>
        <begin position="101"/>
        <end position="124"/>
    </location>
</feature>
<sequence length="433" mass="47800">MFEKLYRYLNDEKKEERVCTDITDEACKHVAKNYFLILFSNVAIKLGDTLSNPKTVLTWLMSYVNAPVYLISFIVPIRESGSMVPQIALAKYVSKQAIRKWIWVLGAFLQFLAIASIGFIALYFEGVTAGWLIIIAVIVFSISRSLSSLSSKDITGKTIPKTRRGKLKGYTVAISGILVLAAGLYILYASKSETTITFYSYLIFFAAATWLIAAIVFSRIREFPGEIEPKKESQGGILSKLSLLKTDAQFRNFVIARSLLLCSALTAPYYILLAQKYVGKESYLLGLFIIAKGIASIVSSPTWGKLADKSSKNVMAIGVLIASILGIIIFCIVAYFEDFRNANWLYPIAFFILGIAHEGVRLGRKTYIVDMATGNERTNYVSVSNTVIGIILLITGGLSALVSLISIEGVILVLSVFGIYGAYRSYKLPNVEA</sequence>
<keyword evidence="1 4" id="KW-0812">Transmembrane</keyword>
<dbReference type="KEGG" id="kan:IMCC3317_25040"/>
<feature type="transmembrane region" description="Helical" evidence="4">
    <location>
        <begin position="130"/>
        <end position="149"/>
    </location>
</feature>
<dbReference type="EMBL" id="CP019288">
    <property type="protein sequence ID" value="QHI37126.1"/>
    <property type="molecule type" value="Genomic_DNA"/>
</dbReference>
<dbReference type="GO" id="GO:0022857">
    <property type="term" value="F:transmembrane transporter activity"/>
    <property type="evidence" value="ECO:0007669"/>
    <property type="project" value="InterPro"/>
</dbReference>
<proteinExistence type="predicted"/>
<evidence type="ECO:0000256" key="1">
    <source>
        <dbReference type="ARBA" id="ARBA00022692"/>
    </source>
</evidence>
<gene>
    <name evidence="5" type="ORF">IMCC3317_25040</name>
</gene>
<dbReference type="InterPro" id="IPR052528">
    <property type="entry name" value="Sugar_transport-like"/>
</dbReference>
<dbReference type="RefSeq" id="WP_160129772.1">
    <property type="nucleotide sequence ID" value="NZ_CP019288.1"/>
</dbReference>
<dbReference type="Pfam" id="PF07690">
    <property type="entry name" value="MFS_1"/>
    <property type="match status" value="1"/>
</dbReference>
<dbReference type="Gene3D" id="1.20.1250.20">
    <property type="entry name" value="MFS general substrate transporter like domains"/>
    <property type="match status" value="1"/>
</dbReference>
<feature type="transmembrane region" description="Helical" evidence="4">
    <location>
        <begin position="56"/>
        <end position="77"/>
    </location>
</feature>
<evidence type="ECO:0000313" key="6">
    <source>
        <dbReference type="Proteomes" id="UP000464657"/>
    </source>
</evidence>
<dbReference type="OrthoDB" id="1117124at2"/>
<dbReference type="SUPFAM" id="SSF103473">
    <property type="entry name" value="MFS general substrate transporter"/>
    <property type="match status" value="1"/>
</dbReference>
<dbReference type="Proteomes" id="UP000464657">
    <property type="component" value="Chromosome"/>
</dbReference>
<feature type="transmembrane region" description="Helical" evidence="4">
    <location>
        <begin position="380"/>
        <end position="398"/>
    </location>
</feature>
<evidence type="ECO:0000256" key="3">
    <source>
        <dbReference type="ARBA" id="ARBA00023136"/>
    </source>
</evidence>
<protein>
    <recommendedName>
        <fullName evidence="7">Major facilitator superfamily protein</fullName>
    </recommendedName>
</protein>
<feature type="transmembrane region" description="Helical" evidence="4">
    <location>
        <begin position="283"/>
        <end position="303"/>
    </location>
</feature>
<feature type="transmembrane region" description="Helical" evidence="4">
    <location>
        <begin position="250"/>
        <end position="271"/>
    </location>
</feature>
<dbReference type="PANTHER" id="PTHR23526">
    <property type="entry name" value="INTEGRAL MEMBRANE TRANSPORT PROTEIN-RELATED"/>
    <property type="match status" value="1"/>
</dbReference>
<evidence type="ECO:0008006" key="7">
    <source>
        <dbReference type="Google" id="ProtNLM"/>
    </source>
</evidence>
<feature type="transmembrane region" description="Helical" evidence="4">
    <location>
        <begin position="170"/>
        <end position="190"/>
    </location>
</feature>
<keyword evidence="2 4" id="KW-1133">Transmembrane helix</keyword>
<feature type="transmembrane region" description="Helical" evidence="4">
    <location>
        <begin position="404"/>
        <end position="423"/>
    </location>
</feature>
<feature type="transmembrane region" description="Helical" evidence="4">
    <location>
        <begin position="342"/>
        <end position="360"/>
    </location>
</feature>
<dbReference type="InterPro" id="IPR011701">
    <property type="entry name" value="MFS"/>
</dbReference>
<evidence type="ECO:0000256" key="2">
    <source>
        <dbReference type="ARBA" id="ARBA00022989"/>
    </source>
</evidence>
<keyword evidence="6" id="KW-1185">Reference proteome</keyword>
<accession>A0A7L4ZLS5</accession>
<feature type="transmembrane region" description="Helical" evidence="4">
    <location>
        <begin position="196"/>
        <end position="217"/>
    </location>
</feature>
<dbReference type="AlphaFoldDB" id="A0A7L4ZLS5"/>
<name>A0A7L4ZLS5_9FLAO</name>
<feature type="transmembrane region" description="Helical" evidence="4">
    <location>
        <begin position="315"/>
        <end position="336"/>
    </location>
</feature>
<dbReference type="InterPro" id="IPR036259">
    <property type="entry name" value="MFS_trans_sf"/>
</dbReference>
<organism evidence="5 6">
    <name type="scientific">Kordia antarctica</name>
    <dbReference type="NCBI Taxonomy" id="1218801"/>
    <lineage>
        <taxon>Bacteria</taxon>
        <taxon>Pseudomonadati</taxon>
        <taxon>Bacteroidota</taxon>
        <taxon>Flavobacteriia</taxon>
        <taxon>Flavobacteriales</taxon>
        <taxon>Flavobacteriaceae</taxon>
        <taxon>Kordia</taxon>
    </lineage>
</organism>
<keyword evidence="3 4" id="KW-0472">Membrane</keyword>
<evidence type="ECO:0000256" key="4">
    <source>
        <dbReference type="SAM" id="Phobius"/>
    </source>
</evidence>
<evidence type="ECO:0000313" key="5">
    <source>
        <dbReference type="EMBL" id="QHI37126.1"/>
    </source>
</evidence>